<dbReference type="EMBL" id="RWJN01000069">
    <property type="protein sequence ID" value="TCD68327.1"/>
    <property type="molecule type" value="Genomic_DNA"/>
</dbReference>
<feature type="region of interest" description="Disordered" evidence="1">
    <location>
        <begin position="155"/>
        <end position="187"/>
    </location>
</feature>
<evidence type="ECO:0000259" key="2">
    <source>
        <dbReference type="Pfam" id="PF25534"/>
    </source>
</evidence>
<dbReference type="InterPro" id="IPR057678">
    <property type="entry name" value="DUF7918"/>
</dbReference>
<dbReference type="Pfam" id="PF25534">
    <property type="entry name" value="DUF7918"/>
    <property type="match status" value="1"/>
</dbReference>
<dbReference type="OrthoDB" id="3237202at2759"/>
<evidence type="ECO:0000313" key="3">
    <source>
        <dbReference type="EMBL" id="TCD68327.1"/>
    </source>
</evidence>
<feature type="region of interest" description="Disordered" evidence="1">
    <location>
        <begin position="235"/>
        <end position="271"/>
    </location>
</feature>
<accession>A0A4V2MX11</accession>
<evidence type="ECO:0000256" key="1">
    <source>
        <dbReference type="SAM" id="MobiDB-lite"/>
    </source>
</evidence>
<dbReference type="PANTHER" id="PTHR36223">
    <property type="entry name" value="BETA-LACTAMASE-TYPE TRANSPEPTIDASE FOLD DOMAIN CONTAINING PROTEIN"/>
    <property type="match status" value="1"/>
</dbReference>
<organism evidence="3 4">
    <name type="scientific">Steccherinum ochraceum</name>
    <dbReference type="NCBI Taxonomy" id="92696"/>
    <lineage>
        <taxon>Eukaryota</taxon>
        <taxon>Fungi</taxon>
        <taxon>Dikarya</taxon>
        <taxon>Basidiomycota</taxon>
        <taxon>Agaricomycotina</taxon>
        <taxon>Agaricomycetes</taxon>
        <taxon>Polyporales</taxon>
        <taxon>Steccherinaceae</taxon>
        <taxon>Steccherinum</taxon>
    </lineage>
</organism>
<keyword evidence="4" id="KW-1185">Reference proteome</keyword>
<evidence type="ECO:0000313" key="4">
    <source>
        <dbReference type="Proteomes" id="UP000292702"/>
    </source>
</evidence>
<name>A0A4V2MX11_9APHY</name>
<protein>
    <recommendedName>
        <fullName evidence="2">DUF7918 domain-containing protein</fullName>
    </recommendedName>
</protein>
<feature type="compositionally biased region" description="Basic and acidic residues" evidence="1">
    <location>
        <begin position="243"/>
        <end position="254"/>
    </location>
</feature>
<comment type="caution">
    <text evidence="3">The sequence shown here is derived from an EMBL/GenBank/DDBJ whole genome shotgun (WGS) entry which is preliminary data.</text>
</comment>
<proteinExistence type="predicted"/>
<sequence length="271" mass="30206">MPGIRGVGAWVTTAGGADVEEYAMETVDDRSMACYITSEAGQEFMIRVKSDVTFEDARTTMLFRINVDGHSLTGKVCGSGDEKFVDGVLGEAAMSQRPERCKVEYLDPRDEPYARLQFRYRPIEVLDSLGLLAPAPPIAYREHVNVKAEALAGHLGDDHSAHRAEKKRKGLGESAESPRPSRKVKQEVEAYPSPMSMPYTPVKHEPQDRIMVDNDGSDLELETMEERLRALQSAIQRKKAKRESRVKVKRERSPIRVPPSQTGAPIVIDLT</sequence>
<dbReference type="AlphaFoldDB" id="A0A4V2MX11"/>
<reference evidence="3 4" key="1">
    <citation type="submission" date="2018-11" db="EMBL/GenBank/DDBJ databases">
        <title>Genome assembly of Steccherinum ochraceum LE-BIN_3174, the white-rot fungus of the Steccherinaceae family (The Residual Polyporoid clade, Polyporales, Basidiomycota).</title>
        <authorList>
            <person name="Fedorova T.V."/>
            <person name="Glazunova O.A."/>
            <person name="Landesman E.O."/>
            <person name="Moiseenko K.V."/>
            <person name="Psurtseva N.V."/>
            <person name="Savinova O.S."/>
            <person name="Shakhova N.V."/>
            <person name="Tyazhelova T.V."/>
            <person name="Vasina D.V."/>
        </authorList>
    </citation>
    <scope>NUCLEOTIDE SEQUENCE [LARGE SCALE GENOMIC DNA]</scope>
    <source>
        <strain evidence="3 4">LE-BIN_3174</strain>
    </source>
</reference>
<dbReference type="Proteomes" id="UP000292702">
    <property type="component" value="Unassembled WGS sequence"/>
</dbReference>
<dbReference type="PANTHER" id="PTHR36223:SF5">
    <property type="entry name" value="BETA-LACTAMASE-TYPE TRANSPEPTIDASE FOLD DOMAIN CONTAINING PROTEIN"/>
    <property type="match status" value="1"/>
</dbReference>
<feature type="domain" description="DUF7918" evidence="2">
    <location>
        <begin position="15"/>
        <end position="79"/>
    </location>
</feature>
<gene>
    <name evidence="3" type="ORF">EIP91_010965</name>
</gene>